<evidence type="ECO:0000313" key="2">
    <source>
        <dbReference type="Proteomes" id="UP000441754"/>
    </source>
</evidence>
<comment type="caution">
    <text evidence="1">The sequence shown here is derived from an EMBL/GenBank/DDBJ whole genome shotgun (WGS) entry which is preliminary data.</text>
</comment>
<organism evidence="1 2">
    <name type="scientific">Larkinella terrae</name>
    <dbReference type="NCBI Taxonomy" id="2025311"/>
    <lineage>
        <taxon>Bacteria</taxon>
        <taxon>Pseudomonadati</taxon>
        <taxon>Bacteroidota</taxon>
        <taxon>Cytophagia</taxon>
        <taxon>Cytophagales</taxon>
        <taxon>Spirosomataceae</taxon>
        <taxon>Larkinella</taxon>
    </lineage>
</organism>
<name>A0A7K0EP70_9BACT</name>
<accession>A0A7K0EP70</accession>
<dbReference type="AlphaFoldDB" id="A0A7K0EP70"/>
<protein>
    <submittedName>
        <fullName evidence="1">Uncharacterized protein</fullName>
    </submittedName>
</protein>
<gene>
    <name evidence="1" type="ORF">GJJ30_20050</name>
</gene>
<evidence type="ECO:0000313" key="1">
    <source>
        <dbReference type="EMBL" id="MRS63605.1"/>
    </source>
</evidence>
<reference evidence="1 2" key="1">
    <citation type="journal article" date="2018" name="Antonie Van Leeuwenhoek">
        <title>Larkinella terrae sp. nov., isolated from soil on Jeju Island, South Korea.</title>
        <authorList>
            <person name="Ten L.N."/>
            <person name="Jeon J."/>
            <person name="Park S.J."/>
            <person name="Park S."/>
            <person name="Lee S.Y."/>
            <person name="Kim M.K."/>
            <person name="Jung H.Y."/>
        </authorList>
    </citation>
    <scope>NUCLEOTIDE SEQUENCE [LARGE SCALE GENOMIC DNA]</scope>
    <source>
        <strain evidence="1 2">KCTC 52001</strain>
    </source>
</reference>
<sequence>MKQSEKKKAVIKNAHTLQQLKKSGERLVSHEGEFMTLRDILAKESEQTLPTK</sequence>
<dbReference type="Proteomes" id="UP000441754">
    <property type="component" value="Unassembled WGS sequence"/>
</dbReference>
<keyword evidence="2" id="KW-1185">Reference proteome</keyword>
<proteinExistence type="predicted"/>
<dbReference type="EMBL" id="WJXZ01000012">
    <property type="protein sequence ID" value="MRS63605.1"/>
    <property type="molecule type" value="Genomic_DNA"/>
</dbReference>